<evidence type="ECO:0000256" key="1">
    <source>
        <dbReference type="ARBA" id="ARBA00009080"/>
    </source>
</evidence>
<feature type="domain" description="6-phosphogluconate dehydrogenase NADP-binding" evidence="4">
    <location>
        <begin position="30"/>
        <end position="183"/>
    </location>
</feature>
<dbReference type="GO" id="GO:0050661">
    <property type="term" value="F:NADP binding"/>
    <property type="evidence" value="ECO:0007669"/>
    <property type="project" value="InterPro"/>
</dbReference>
<dbReference type="Proteomes" id="UP000262477">
    <property type="component" value="Unassembled WGS sequence"/>
</dbReference>
<name>A0A371PRC0_STRIH</name>
<dbReference type="Gene3D" id="3.40.50.720">
    <property type="entry name" value="NAD(P)-binding Rossmann-like Domain"/>
    <property type="match status" value="1"/>
</dbReference>
<dbReference type="GO" id="GO:0016491">
    <property type="term" value="F:oxidoreductase activity"/>
    <property type="evidence" value="ECO:0007669"/>
    <property type="project" value="UniProtKB-KW"/>
</dbReference>
<dbReference type="InterPro" id="IPR051265">
    <property type="entry name" value="HIBADH-related_NP60_sf"/>
</dbReference>
<dbReference type="Gene3D" id="1.10.1040.10">
    <property type="entry name" value="N-(1-d-carboxylethyl)-l-norvaline Dehydrogenase, domain 2"/>
    <property type="match status" value="1"/>
</dbReference>
<organism evidence="6 7">
    <name type="scientific">Streptomyces inhibens</name>
    <dbReference type="NCBI Taxonomy" id="2293571"/>
    <lineage>
        <taxon>Bacteria</taxon>
        <taxon>Bacillati</taxon>
        <taxon>Actinomycetota</taxon>
        <taxon>Actinomycetes</taxon>
        <taxon>Kitasatosporales</taxon>
        <taxon>Streptomycetaceae</taxon>
        <taxon>Streptomyces</taxon>
    </lineage>
</organism>
<evidence type="ECO:0000313" key="6">
    <source>
        <dbReference type="EMBL" id="REK85046.1"/>
    </source>
</evidence>
<evidence type="ECO:0000256" key="2">
    <source>
        <dbReference type="ARBA" id="ARBA00023002"/>
    </source>
</evidence>
<proteinExistence type="inferred from homology"/>
<dbReference type="InterPro" id="IPR013328">
    <property type="entry name" value="6PGD_dom2"/>
</dbReference>
<dbReference type="PANTHER" id="PTHR43580">
    <property type="entry name" value="OXIDOREDUCTASE GLYR1-RELATED"/>
    <property type="match status" value="1"/>
</dbReference>
<keyword evidence="7" id="KW-1185">Reference proteome</keyword>
<comment type="caution">
    <text evidence="6">The sequence shown here is derived from an EMBL/GenBank/DDBJ whole genome shotgun (WGS) entry which is preliminary data.</text>
</comment>
<dbReference type="EMBL" id="QUAC01000461">
    <property type="protein sequence ID" value="REK85046.1"/>
    <property type="molecule type" value="Genomic_DNA"/>
</dbReference>
<dbReference type="OrthoDB" id="4029976at2"/>
<dbReference type="SUPFAM" id="SSF51735">
    <property type="entry name" value="NAD(P)-binding Rossmann-fold domains"/>
    <property type="match status" value="1"/>
</dbReference>
<dbReference type="PIRSF" id="PIRSF000103">
    <property type="entry name" value="HIBADH"/>
    <property type="match status" value="1"/>
</dbReference>
<evidence type="ECO:0000313" key="7">
    <source>
        <dbReference type="Proteomes" id="UP000262477"/>
    </source>
</evidence>
<evidence type="ECO:0000259" key="4">
    <source>
        <dbReference type="Pfam" id="PF03446"/>
    </source>
</evidence>
<evidence type="ECO:0000256" key="3">
    <source>
        <dbReference type="SAM" id="MobiDB-lite"/>
    </source>
</evidence>
<dbReference type="PANTHER" id="PTHR43580:SF2">
    <property type="entry name" value="CYTOKINE-LIKE NUCLEAR FACTOR N-PAC"/>
    <property type="match status" value="1"/>
</dbReference>
<sequence>MSTANDTNKTNNHPNRTNGTDDTDTTRTPVTVLGLGAMGRALAGAFLRAGHPTTVWNRTPGRADELVERGAVRADSVAEAVAASPLVIVCVLDYAASHAILEPVGAQLSGRVLVNLTSDTPERSRAAAAWAAGHGIDYLDGSIMVPTPVIGQPAATILYSGSREAFETYGPTLKALGDQAPYLGADHGMAAVHDLALLGFFYSAMAGLMHAFALAGAEGIKAKEFAPFTETIVGILPAIAADMAEDLDRGVFSGDQDNIVMEAAGIAHIIEAADDRGINTEVLSAVKGLADRTIAAGHGNAGFVSVIEEMRKASAKG</sequence>
<evidence type="ECO:0000259" key="5">
    <source>
        <dbReference type="Pfam" id="PF21761"/>
    </source>
</evidence>
<gene>
    <name evidence="6" type="ORF">DY245_39880</name>
</gene>
<feature type="compositionally biased region" description="Polar residues" evidence="3">
    <location>
        <begin position="1"/>
        <end position="13"/>
    </location>
</feature>
<dbReference type="Pfam" id="PF21761">
    <property type="entry name" value="RedAm-like_C"/>
    <property type="match status" value="1"/>
</dbReference>
<feature type="domain" description="NADPH-dependent reductive aminase-like C-terminal" evidence="5">
    <location>
        <begin position="186"/>
        <end position="312"/>
    </location>
</feature>
<dbReference type="InterPro" id="IPR036291">
    <property type="entry name" value="NAD(P)-bd_dom_sf"/>
</dbReference>
<comment type="similarity">
    <text evidence="1">Belongs to the HIBADH-related family.</text>
</comment>
<accession>A0A371PRC0</accession>
<feature type="region of interest" description="Disordered" evidence="3">
    <location>
        <begin position="1"/>
        <end position="28"/>
    </location>
</feature>
<reference evidence="6 7" key="1">
    <citation type="submission" date="2018-08" db="EMBL/GenBank/DDBJ databases">
        <title>Streptomyces NEAU-D10 sp. nov., a novel Actinomycete isolated from soil.</title>
        <authorList>
            <person name="Jin L."/>
        </authorList>
    </citation>
    <scope>NUCLEOTIDE SEQUENCE [LARGE SCALE GENOMIC DNA]</scope>
    <source>
        <strain evidence="6 7">NEAU-D10</strain>
    </source>
</reference>
<feature type="compositionally biased region" description="Low complexity" evidence="3">
    <location>
        <begin position="14"/>
        <end position="28"/>
    </location>
</feature>
<dbReference type="RefSeq" id="WP_128511981.1">
    <property type="nucleotide sequence ID" value="NZ_QUAC01000461.1"/>
</dbReference>
<keyword evidence="2" id="KW-0560">Oxidoreductase</keyword>
<dbReference type="InterPro" id="IPR015815">
    <property type="entry name" value="HIBADH-related"/>
</dbReference>
<dbReference type="InterPro" id="IPR048666">
    <property type="entry name" value="RedAm-like_C"/>
</dbReference>
<dbReference type="InterPro" id="IPR006115">
    <property type="entry name" value="6PGDH_NADP-bd"/>
</dbReference>
<protein>
    <submittedName>
        <fullName evidence="6">NAD(P)-dependent oxidoreductase</fullName>
    </submittedName>
</protein>
<dbReference type="AlphaFoldDB" id="A0A371PRC0"/>
<dbReference type="Pfam" id="PF03446">
    <property type="entry name" value="NAD_binding_2"/>
    <property type="match status" value="1"/>
</dbReference>